<dbReference type="RefSeq" id="WP_091291562.1">
    <property type="nucleotide sequence ID" value="NZ_FNON01000004.1"/>
</dbReference>
<dbReference type="PROSITE" id="PS51318">
    <property type="entry name" value="TAT"/>
    <property type="match status" value="1"/>
</dbReference>
<gene>
    <name evidence="2" type="ORF">SAMN05421504_104605</name>
</gene>
<organism evidence="2 3">
    <name type="scientific">Amycolatopsis xylanica</name>
    <dbReference type="NCBI Taxonomy" id="589385"/>
    <lineage>
        <taxon>Bacteria</taxon>
        <taxon>Bacillati</taxon>
        <taxon>Actinomycetota</taxon>
        <taxon>Actinomycetes</taxon>
        <taxon>Pseudonocardiales</taxon>
        <taxon>Pseudonocardiaceae</taxon>
        <taxon>Amycolatopsis</taxon>
    </lineage>
</organism>
<feature type="chain" id="PRO_5039365304" evidence="1">
    <location>
        <begin position="25"/>
        <end position="120"/>
    </location>
</feature>
<dbReference type="Proteomes" id="UP000199515">
    <property type="component" value="Unassembled WGS sequence"/>
</dbReference>
<reference evidence="2 3" key="1">
    <citation type="submission" date="2016-10" db="EMBL/GenBank/DDBJ databases">
        <authorList>
            <person name="de Groot N.N."/>
        </authorList>
    </citation>
    <scope>NUCLEOTIDE SEQUENCE [LARGE SCALE GENOMIC DNA]</scope>
    <source>
        <strain evidence="2 3">CPCC 202699</strain>
    </source>
</reference>
<accession>A0A1H3HCT8</accession>
<protein>
    <submittedName>
        <fullName evidence="2">Uncharacterized protein</fullName>
    </submittedName>
</protein>
<dbReference type="AlphaFoldDB" id="A0A1H3HCT8"/>
<keyword evidence="3" id="KW-1185">Reference proteome</keyword>
<feature type="signal peptide" evidence="1">
    <location>
        <begin position="1"/>
        <end position="24"/>
    </location>
</feature>
<proteinExistence type="predicted"/>
<name>A0A1H3HCT8_9PSEU</name>
<dbReference type="InterPro" id="IPR006311">
    <property type="entry name" value="TAT_signal"/>
</dbReference>
<evidence type="ECO:0000313" key="3">
    <source>
        <dbReference type="Proteomes" id="UP000199515"/>
    </source>
</evidence>
<dbReference type="EMBL" id="FNON01000004">
    <property type="protein sequence ID" value="SDY13045.1"/>
    <property type="molecule type" value="Genomic_DNA"/>
</dbReference>
<evidence type="ECO:0000256" key="1">
    <source>
        <dbReference type="SAM" id="SignalP"/>
    </source>
</evidence>
<keyword evidence="1" id="KW-0732">Signal</keyword>
<sequence length="120" mass="13491">MNLRRALLTGAAATLAMTSLPAVASATTTGDVLCTYVVVSDGGLNFRDTYATSGRLVRHLNKGERFDAYRDRWVDRAPYRWRLIEKHPEWPWSYGVYAATGDESGAYMARDPRYSCYDEG</sequence>
<dbReference type="STRING" id="589385.SAMN05421504_104605"/>
<evidence type="ECO:0000313" key="2">
    <source>
        <dbReference type="EMBL" id="SDY13045.1"/>
    </source>
</evidence>